<dbReference type="EMBL" id="LSYS01007194">
    <property type="protein sequence ID" value="OPJ72185.1"/>
    <property type="molecule type" value="Genomic_DNA"/>
</dbReference>
<dbReference type="Proteomes" id="UP000190648">
    <property type="component" value="Unassembled WGS sequence"/>
</dbReference>
<protein>
    <submittedName>
        <fullName evidence="1">Uncharacterized protein</fullName>
    </submittedName>
</protein>
<gene>
    <name evidence="1" type="ORF">AV530_018657</name>
</gene>
<sequence length="68" mass="7280">MAPQPFGAVRTSFAQSNKEAEIRKHLGGQSLTTTTLGIPLEAVISLPFKAGVKLTSTTESLILIELLR</sequence>
<dbReference type="AlphaFoldDB" id="A0A1V4JJG0"/>
<evidence type="ECO:0000313" key="1">
    <source>
        <dbReference type="EMBL" id="OPJ72185.1"/>
    </source>
</evidence>
<evidence type="ECO:0000313" key="2">
    <source>
        <dbReference type="Proteomes" id="UP000190648"/>
    </source>
</evidence>
<organism evidence="1 2">
    <name type="scientific">Patagioenas fasciata monilis</name>
    <dbReference type="NCBI Taxonomy" id="372326"/>
    <lineage>
        <taxon>Eukaryota</taxon>
        <taxon>Metazoa</taxon>
        <taxon>Chordata</taxon>
        <taxon>Craniata</taxon>
        <taxon>Vertebrata</taxon>
        <taxon>Euteleostomi</taxon>
        <taxon>Archelosauria</taxon>
        <taxon>Archosauria</taxon>
        <taxon>Dinosauria</taxon>
        <taxon>Saurischia</taxon>
        <taxon>Theropoda</taxon>
        <taxon>Coelurosauria</taxon>
        <taxon>Aves</taxon>
        <taxon>Neognathae</taxon>
        <taxon>Neoaves</taxon>
        <taxon>Columbimorphae</taxon>
        <taxon>Columbiformes</taxon>
        <taxon>Columbidae</taxon>
        <taxon>Patagioenas</taxon>
    </lineage>
</organism>
<accession>A0A1V4JJG0</accession>
<comment type="caution">
    <text evidence="1">The sequence shown here is derived from an EMBL/GenBank/DDBJ whole genome shotgun (WGS) entry which is preliminary data.</text>
</comment>
<keyword evidence="2" id="KW-1185">Reference proteome</keyword>
<reference evidence="1 2" key="1">
    <citation type="submission" date="2016-02" db="EMBL/GenBank/DDBJ databases">
        <title>Band-tailed pigeon sequencing and assembly.</title>
        <authorList>
            <person name="Soares A.E."/>
            <person name="Novak B.J."/>
            <person name="Rice E.S."/>
            <person name="O'Connell B."/>
            <person name="Chang D."/>
            <person name="Weber S."/>
            <person name="Shapiro B."/>
        </authorList>
    </citation>
    <scope>NUCLEOTIDE SEQUENCE [LARGE SCALE GENOMIC DNA]</scope>
    <source>
        <strain evidence="1">BTP2013</strain>
        <tissue evidence="1">Blood</tissue>
    </source>
</reference>
<name>A0A1V4JJG0_PATFA</name>
<proteinExistence type="predicted"/>